<dbReference type="PROSITE" id="PS51352">
    <property type="entry name" value="THIOREDOXIN_2"/>
    <property type="match status" value="1"/>
</dbReference>
<organism evidence="2">
    <name type="scientific">freshwater metagenome</name>
    <dbReference type="NCBI Taxonomy" id="449393"/>
    <lineage>
        <taxon>unclassified sequences</taxon>
        <taxon>metagenomes</taxon>
        <taxon>ecological metagenomes</taxon>
    </lineage>
</organism>
<name>A0A6J6J123_9ZZZZ</name>
<dbReference type="InterPro" id="IPR013766">
    <property type="entry name" value="Thioredoxin_domain"/>
</dbReference>
<dbReference type="PROSITE" id="PS51318">
    <property type="entry name" value="TAT"/>
    <property type="match status" value="1"/>
</dbReference>
<accession>A0A6J6J123</accession>
<gene>
    <name evidence="2" type="ORF">UFOPK2086_00278</name>
</gene>
<proteinExistence type="predicted"/>
<dbReference type="InterPro" id="IPR006311">
    <property type="entry name" value="TAT_signal"/>
</dbReference>
<evidence type="ECO:0000259" key="1">
    <source>
        <dbReference type="PROSITE" id="PS51352"/>
    </source>
</evidence>
<reference evidence="2" key="1">
    <citation type="submission" date="2020-05" db="EMBL/GenBank/DDBJ databases">
        <authorList>
            <person name="Chiriac C."/>
            <person name="Salcher M."/>
            <person name="Ghai R."/>
            <person name="Kavagutti S V."/>
        </authorList>
    </citation>
    <scope>NUCLEOTIDE SEQUENCE</scope>
</reference>
<protein>
    <submittedName>
        <fullName evidence="2">Unannotated protein</fullName>
    </submittedName>
</protein>
<sequence>MNPSQMFSRRQFFALSATVGAGAVLAACGAGSGSGGTGSADVLKGLDGSLQIAKRFSPESIVPGKVRLPLSLADKSGVLGTGGTVTLPDELTAKVIDSETGDVILDAVTAQRYDENMSVPYWPFVFNIKKEGIYVLTLDIAPDTEVTFQVLKPSDVPMPKVGDPLPPFDTPTVDNARGVNPICTRPEGTCPFHSMTLTEALKSGKHVVYLIGTPAYCKTGTCAPGLDALIEISKTLENKAVFVHADVYKDKTATEASPAVQAYKLSYEPLLYITDAQGVQIDRLDAIFDARELREVLGAAGIN</sequence>
<dbReference type="AlphaFoldDB" id="A0A6J6J123"/>
<evidence type="ECO:0000313" key="2">
    <source>
        <dbReference type="EMBL" id="CAB4630294.1"/>
    </source>
</evidence>
<feature type="domain" description="Thioredoxin" evidence="1">
    <location>
        <begin position="159"/>
        <end position="302"/>
    </location>
</feature>
<dbReference type="EMBL" id="CAEZVQ010000019">
    <property type="protein sequence ID" value="CAB4630294.1"/>
    <property type="molecule type" value="Genomic_DNA"/>
</dbReference>